<comment type="caution">
    <text evidence="2">The sequence shown here is derived from an EMBL/GenBank/DDBJ whole genome shotgun (WGS) entry which is preliminary data.</text>
</comment>
<sequence length="163" mass="18757">MKRALEQPGLSSRKRQQRLFSRNNVLQHIIDSESDEREFDKEYPYSDESRVSDIDLNLDATGDSFKPRSSSTDESRSRPEDLDGGGDRHRLNEENLDGGWAETFDEPASSFTVFRQFSQRNGSVNIPEEVSKAFQFLSLFTDDEFWNNLEPRWEGLSAVRAEG</sequence>
<evidence type="ECO:0000313" key="3">
    <source>
        <dbReference type="Proteomes" id="UP000762676"/>
    </source>
</evidence>
<keyword evidence="3" id="KW-1185">Reference proteome</keyword>
<proteinExistence type="predicted"/>
<accession>A0AAV4HJC2</accession>
<evidence type="ECO:0000313" key="2">
    <source>
        <dbReference type="EMBL" id="GFR96876.1"/>
    </source>
</evidence>
<feature type="compositionally biased region" description="Basic and acidic residues" evidence="1">
    <location>
        <begin position="71"/>
        <end position="93"/>
    </location>
</feature>
<dbReference type="AlphaFoldDB" id="A0AAV4HJC2"/>
<protein>
    <submittedName>
        <fullName evidence="2">Uncharacterized protein</fullName>
    </submittedName>
</protein>
<name>A0AAV4HJC2_9GAST</name>
<dbReference type="EMBL" id="BMAT01012679">
    <property type="protein sequence ID" value="GFR96876.1"/>
    <property type="molecule type" value="Genomic_DNA"/>
</dbReference>
<feature type="region of interest" description="Disordered" evidence="1">
    <location>
        <begin position="1"/>
        <end position="102"/>
    </location>
</feature>
<feature type="compositionally biased region" description="Basic and acidic residues" evidence="1">
    <location>
        <begin position="38"/>
        <end position="53"/>
    </location>
</feature>
<dbReference type="Proteomes" id="UP000762676">
    <property type="component" value="Unassembled WGS sequence"/>
</dbReference>
<evidence type="ECO:0000256" key="1">
    <source>
        <dbReference type="SAM" id="MobiDB-lite"/>
    </source>
</evidence>
<reference evidence="2 3" key="1">
    <citation type="journal article" date="2021" name="Elife">
        <title>Chloroplast acquisition without the gene transfer in kleptoplastic sea slugs, Plakobranchus ocellatus.</title>
        <authorList>
            <person name="Maeda T."/>
            <person name="Takahashi S."/>
            <person name="Yoshida T."/>
            <person name="Shimamura S."/>
            <person name="Takaki Y."/>
            <person name="Nagai Y."/>
            <person name="Toyoda A."/>
            <person name="Suzuki Y."/>
            <person name="Arimoto A."/>
            <person name="Ishii H."/>
            <person name="Satoh N."/>
            <person name="Nishiyama T."/>
            <person name="Hasebe M."/>
            <person name="Maruyama T."/>
            <person name="Minagawa J."/>
            <person name="Obokata J."/>
            <person name="Shigenobu S."/>
        </authorList>
    </citation>
    <scope>NUCLEOTIDE SEQUENCE [LARGE SCALE GENOMIC DNA]</scope>
</reference>
<gene>
    <name evidence="2" type="ORF">ElyMa_006309800</name>
</gene>
<organism evidence="2 3">
    <name type="scientific">Elysia marginata</name>
    <dbReference type="NCBI Taxonomy" id="1093978"/>
    <lineage>
        <taxon>Eukaryota</taxon>
        <taxon>Metazoa</taxon>
        <taxon>Spiralia</taxon>
        <taxon>Lophotrochozoa</taxon>
        <taxon>Mollusca</taxon>
        <taxon>Gastropoda</taxon>
        <taxon>Heterobranchia</taxon>
        <taxon>Euthyneura</taxon>
        <taxon>Panpulmonata</taxon>
        <taxon>Sacoglossa</taxon>
        <taxon>Placobranchoidea</taxon>
        <taxon>Plakobranchidae</taxon>
        <taxon>Elysia</taxon>
    </lineage>
</organism>